<name>A0A444VJ16_9FLAO</name>
<organism evidence="2 3">
    <name type="scientific">Flagellimonas olearia</name>
    <dbReference type="NCBI Taxonomy" id="552546"/>
    <lineage>
        <taxon>Bacteria</taxon>
        <taxon>Pseudomonadati</taxon>
        <taxon>Bacteroidota</taxon>
        <taxon>Flavobacteriia</taxon>
        <taxon>Flavobacteriales</taxon>
        <taxon>Flavobacteriaceae</taxon>
        <taxon>Flagellimonas</taxon>
    </lineage>
</organism>
<feature type="domain" description="DUF4440" evidence="1">
    <location>
        <begin position="39"/>
        <end position="121"/>
    </location>
</feature>
<gene>
    <name evidence="2" type="ORF">DN53_16735</name>
</gene>
<accession>A0A444VJ16</accession>
<dbReference type="Pfam" id="PF14534">
    <property type="entry name" value="DUF4440"/>
    <property type="match status" value="1"/>
</dbReference>
<dbReference type="Gene3D" id="3.10.450.50">
    <property type="match status" value="1"/>
</dbReference>
<dbReference type="EMBL" id="JJMP01000008">
    <property type="protein sequence ID" value="RYC50766.1"/>
    <property type="molecule type" value="Genomic_DNA"/>
</dbReference>
<dbReference type="PROSITE" id="PS51257">
    <property type="entry name" value="PROKAR_LIPOPROTEIN"/>
    <property type="match status" value="1"/>
</dbReference>
<dbReference type="InterPro" id="IPR027843">
    <property type="entry name" value="DUF4440"/>
</dbReference>
<protein>
    <recommendedName>
        <fullName evidence="1">DUF4440 domain-containing protein</fullName>
    </recommendedName>
</protein>
<comment type="caution">
    <text evidence="2">The sequence shown here is derived from an EMBL/GenBank/DDBJ whole genome shotgun (WGS) entry which is preliminary data.</text>
</comment>
<evidence type="ECO:0000313" key="2">
    <source>
        <dbReference type="EMBL" id="RYC50766.1"/>
    </source>
</evidence>
<dbReference type="SUPFAM" id="SSF54427">
    <property type="entry name" value="NTF2-like"/>
    <property type="match status" value="1"/>
</dbReference>
<evidence type="ECO:0000313" key="3">
    <source>
        <dbReference type="Proteomes" id="UP000290261"/>
    </source>
</evidence>
<reference evidence="2 3" key="1">
    <citation type="submission" date="2014-04" db="EMBL/GenBank/DDBJ databases">
        <title>Whole genome of Muricauda olearia.</title>
        <authorList>
            <person name="Zhang X.-H."/>
            <person name="Tang K."/>
        </authorList>
    </citation>
    <scope>NUCLEOTIDE SEQUENCE [LARGE SCALE GENOMIC DNA]</scope>
    <source>
        <strain evidence="2 3">Th120</strain>
    </source>
</reference>
<dbReference type="Proteomes" id="UP000290261">
    <property type="component" value="Unassembled WGS sequence"/>
</dbReference>
<keyword evidence="3" id="KW-1185">Reference proteome</keyword>
<sequence>MKIFYLGLLWIGGTTLSCQNQNETVPLTNTREQDSLELIQMVAERERAMIQKDMALAMDRFAEDATWINSQGYYFKGREELEKFHGMMMGNDSLAYYYEVGKPKIRLLDSQNALAYYSWKMFWYKKEIPSDTTFKEIGLMTLNAHKKKEGWKWTAVTNQHTPWFYPEIIPVTVD</sequence>
<evidence type="ECO:0000259" key="1">
    <source>
        <dbReference type="Pfam" id="PF14534"/>
    </source>
</evidence>
<dbReference type="AlphaFoldDB" id="A0A444VJ16"/>
<dbReference type="RefSeq" id="WP_129655063.1">
    <property type="nucleotide sequence ID" value="NZ_ML142912.1"/>
</dbReference>
<proteinExistence type="predicted"/>
<dbReference type="InterPro" id="IPR032710">
    <property type="entry name" value="NTF2-like_dom_sf"/>
</dbReference>